<keyword evidence="3" id="KW-0804">Transcription</keyword>
<evidence type="ECO:0000256" key="2">
    <source>
        <dbReference type="ARBA" id="ARBA00023125"/>
    </source>
</evidence>
<dbReference type="Proteomes" id="UP000315343">
    <property type="component" value="Unassembled WGS sequence"/>
</dbReference>
<dbReference type="AlphaFoldDB" id="A0A562J3C5"/>
<feature type="domain" description="HTH araC/xylS-type" evidence="4">
    <location>
        <begin position="11"/>
        <end position="109"/>
    </location>
</feature>
<dbReference type="InterPro" id="IPR050959">
    <property type="entry name" value="MarA-like"/>
</dbReference>
<evidence type="ECO:0000259" key="4">
    <source>
        <dbReference type="PROSITE" id="PS01124"/>
    </source>
</evidence>
<dbReference type="GO" id="GO:0003700">
    <property type="term" value="F:DNA-binding transcription factor activity"/>
    <property type="evidence" value="ECO:0007669"/>
    <property type="project" value="InterPro"/>
</dbReference>
<dbReference type="SMART" id="SM00342">
    <property type="entry name" value="HTH_ARAC"/>
    <property type="match status" value="1"/>
</dbReference>
<organism evidence="5 6">
    <name type="scientific">Sedimentibacter saalensis</name>
    <dbReference type="NCBI Taxonomy" id="130788"/>
    <lineage>
        <taxon>Bacteria</taxon>
        <taxon>Bacillati</taxon>
        <taxon>Bacillota</taxon>
        <taxon>Tissierellia</taxon>
        <taxon>Sedimentibacter</taxon>
    </lineage>
</organism>
<evidence type="ECO:0000256" key="1">
    <source>
        <dbReference type="ARBA" id="ARBA00023015"/>
    </source>
</evidence>
<keyword evidence="6" id="KW-1185">Reference proteome</keyword>
<evidence type="ECO:0000256" key="3">
    <source>
        <dbReference type="ARBA" id="ARBA00023163"/>
    </source>
</evidence>
<sequence>MDKTNSMRIVQMLQDYIEENLQNSITLKQLADYSNYSPWHIGHMFKEVVGKSPYEYIRLRRLTMAALVMRDENKKVIDVALDFVFDSQEGFTRAFTKEFGISPYKYHKQTPPIKLFLPNKVYDTFKAINYIYQNEGRIGEVMKTVFVQIIERPERKCLIKRGIKATEYFEYCEEVGCDIWNVLTSVKEALYEPIGMWMPENLRNNASEYVQGVELPLDYDKTIPDGYELIVLPPCTMMIFQGEPYDDEKFSVAIDEVWKHIDKFNPELYGYKWAPENGPRFQLAPMGYRGYIEARPVQKC</sequence>
<name>A0A562J3C5_9FIRM</name>
<gene>
    <name evidence="5" type="ORF">LY60_03214</name>
</gene>
<dbReference type="InterPro" id="IPR018060">
    <property type="entry name" value="HTH_AraC"/>
</dbReference>
<evidence type="ECO:0000313" key="6">
    <source>
        <dbReference type="Proteomes" id="UP000315343"/>
    </source>
</evidence>
<dbReference type="PANTHER" id="PTHR47504:SF5">
    <property type="entry name" value="RIGHT ORIGIN-BINDING PROTEIN"/>
    <property type="match status" value="1"/>
</dbReference>
<dbReference type="EMBL" id="VLKH01000012">
    <property type="protein sequence ID" value="TWH77706.1"/>
    <property type="molecule type" value="Genomic_DNA"/>
</dbReference>
<keyword evidence="1" id="KW-0805">Transcription regulation</keyword>
<evidence type="ECO:0000313" key="5">
    <source>
        <dbReference type="EMBL" id="TWH77706.1"/>
    </source>
</evidence>
<dbReference type="PANTHER" id="PTHR47504">
    <property type="entry name" value="RIGHT ORIGIN-BINDING PROTEIN"/>
    <property type="match status" value="1"/>
</dbReference>
<dbReference type="PROSITE" id="PS01124">
    <property type="entry name" value="HTH_ARAC_FAMILY_2"/>
    <property type="match status" value="1"/>
</dbReference>
<dbReference type="GO" id="GO:0043565">
    <property type="term" value="F:sequence-specific DNA binding"/>
    <property type="evidence" value="ECO:0007669"/>
    <property type="project" value="InterPro"/>
</dbReference>
<dbReference type="Gene3D" id="1.10.10.60">
    <property type="entry name" value="Homeodomain-like"/>
    <property type="match status" value="2"/>
</dbReference>
<reference evidence="5 6" key="1">
    <citation type="submission" date="2019-07" db="EMBL/GenBank/DDBJ databases">
        <title>Genomic Encyclopedia of Type Strains, Phase I: the one thousand microbial genomes (KMG-I) project.</title>
        <authorList>
            <person name="Kyrpides N."/>
        </authorList>
    </citation>
    <scope>NUCLEOTIDE SEQUENCE [LARGE SCALE GENOMIC DNA]</scope>
    <source>
        <strain evidence="5 6">DSM 13558</strain>
    </source>
</reference>
<accession>A0A562J3C5</accession>
<protein>
    <submittedName>
        <fullName evidence="5">AraC-like DNA-binding protein</fullName>
    </submittedName>
</protein>
<dbReference type="SUPFAM" id="SSF46689">
    <property type="entry name" value="Homeodomain-like"/>
    <property type="match status" value="2"/>
</dbReference>
<dbReference type="RefSeq" id="WP_145086031.1">
    <property type="nucleotide sequence ID" value="NZ_DAMBUX010000004.1"/>
</dbReference>
<comment type="caution">
    <text evidence="5">The sequence shown here is derived from an EMBL/GenBank/DDBJ whole genome shotgun (WGS) entry which is preliminary data.</text>
</comment>
<dbReference type="Pfam" id="PF12833">
    <property type="entry name" value="HTH_18"/>
    <property type="match status" value="1"/>
</dbReference>
<dbReference type="InterPro" id="IPR009057">
    <property type="entry name" value="Homeodomain-like_sf"/>
</dbReference>
<keyword evidence="2 5" id="KW-0238">DNA-binding</keyword>
<proteinExistence type="predicted"/>
<dbReference type="OrthoDB" id="9778008at2"/>